<dbReference type="SUPFAM" id="SSF50978">
    <property type="entry name" value="WD40 repeat-like"/>
    <property type="match status" value="1"/>
</dbReference>
<comment type="function">
    <text evidence="9">Component of the autophagy machinery that controls the major intracellular degradation process by which cytoplasmic materials are packaged into autophagosomes and delivered to lysosomes for degradation. Involved in an early step of the formation of preautophagosomal structures. Binds and is activated by phosphatidylinositol 3-phosphate (PtdIns3P) forming on membranes of the endoplasmic reticulum upon activation of the upstream ULK1 and PI3 kinases. Mediates ER-isolation membranes contacts by interacting with the ULK1:RB1CC1 complex and PtdIns3P. Once activated, WIPI2 recruits at phagophore assembly sites the ATG12-ATG5-ATG16L1 complex that directly controls the elongation of the nascent autophagosomal membrane.</text>
</comment>
<evidence type="ECO:0000256" key="7">
    <source>
        <dbReference type="ARBA" id="ARBA00023136"/>
    </source>
</evidence>
<proteinExistence type="inferred from homology"/>
<comment type="caution">
    <text evidence="11">The sequence shown here is derived from an EMBL/GenBank/DDBJ whole genome shotgun (WGS) entry which is preliminary data.</text>
</comment>
<dbReference type="PANTHER" id="PTHR11227">
    <property type="entry name" value="WD-REPEAT PROTEIN INTERACTING WITH PHOSPHOINOSIDES WIPI -RELATED"/>
    <property type="match status" value="1"/>
</dbReference>
<keyword evidence="12" id="KW-1185">Reference proteome</keyword>
<dbReference type="InterPro" id="IPR015943">
    <property type="entry name" value="WD40/YVTN_repeat-like_dom_sf"/>
</dbReference>
<organism evidence="11 12">
    <name type="scientific">Galemys pyrenaicus</name>
    <name type="common">Iberian desman</name>
    <name type="synonym">Pyrenean desman</name>
    <dbReference type="NCBI Taxonomy" id="202257"/>
    <lineage>
        <taxon>Eukaryota</taxon>
        <taxon>Metazoa</taxon>
        <taxon>Chordata</taxon>
        <taxon>Craniata</taxon>
        <taxon>Vertebrata</taxon>
        <taxon>Euteleostomi</taxon>
        <taxon>Mammalia</taxon>
        <taxon>Eutheria</taxon>
        <taxon>Laurasiatheria</taxon>
        <taxon>Eulipotyphla</taxon>
        <taxon>Talpidae</taxon>
        <taxon>Galemys</taxon>
    </lineage>
</organism>
<comment type="similarity">
    <text evidence="8">Belongs to the WD repeat PROPPIN family.</text>
</comment>
<keyword evidence="6" id="KW-0446">Lipid-binding</keyword>
<comment type="subunit">
    <text evidence="10">Interacts with TECPR1. Interacts with ATG16L1. Interacts with ATG5. Interacts with WIPI1. Interacts with WDR45. May interact with NUDC. Interacts with ULK1 and RB1CC1.</text>
</comment>
<dbReference type="AlphaFoldDB" id="A0A8J6DNX0"/>
<dbReference type="InterPro" id="IPR048720">
    <property type="entry name" value="PROPPIN"/>
</dbReference>
<evidence type="ECO:0000256" key="10">
    <source>
        <dbReference type="ARBA" id="ARBA00062217"/>
    </source>
</evidence>
<gene>
    <name evidence="11" type="ORF">J0S82_011400</name>
</gene>
<keyword evidence="5" id="KW-0072">Autophagy</keyword>
<accession>A0A8J6DNX0</accession>
<dbReference type="GO" id="GO:0006950">
    <property type="term" value="P:response to stress"/>
    <property type="evidence" value="ECO:0007669"/>
    <property type="project" value="UniProtKB-ARBA"/>
</dbReference>
<protein>
    <recommendedName>
        <fullName evidence="2">WD repeat domain phosphoinositide-interacting protein 2</fullName>
    </recommendedName>
</protein>
<dbReference type="SMART" id="SM00320">
    <property type="entry name" value="WD40"/>
    <property type="match status" value="3"/>
</dbReference>
<evidence type="ECO:0000256" key="2">
    <source>
        <dbReference type="ARBA" id="ARBA00019990"/>
    </source>
</evidence>
<dbReference type="EMBL" id="JAGFMF010011779">
    <property type="protein sequence ID" value="KAG8513038.1"/>
    <property type="molecule type" value="Genomic_DNA"/>
</dbReference>
<dbReference type="Proteomes" id="UP000700334">
    <property type="component" value="Unassembled WGS sequence"/>
</dbReference>
<evidence type="ECO:0000313" key="11">
    <source>
        <dbReference type="EMBL" id="KAG8513038.1"/>
    </source>
</evidence>
<reference evidence="11" key="1">
    <citation type="journal article" date="2021" name="Evol. Appl.">
        <title>The genome of the Pyrenean desman and the effects of bottlenecks and inbreeding on the genomic landscape of an endangered species.</title>
        <authorList>
            <person name="Escoda L."/>
            <person name="Castresana J."/>
        </authorList>
    </citation>
    <scope>NUCLEOTIDE SEQUENCE</scope>
    <source>
        <strain evidence="11">IBE-C5619</strain>
    </source>
</reference>
<dbReference type="GO" id="GO:0032266">
    <property type="term" value="F:phosphatidylinositol-3-phosphate binding"/>
    <property type="evidence" value="ECO:0007669"/>
    <property type="project" value="UniProtKB-ARBA"/>
</dbReference>
<evidence type="ECO:0000256" key="6">
    <source>
        <dbReference type="ARBA" id="ARBA00023121"/>
    </source>
</evidence>
<keyword evidence="4" id="KW-0677">Repeat</keyword>
<dbReference type="GO" id="GO:0034497">
    <property type="term" value="P:protein localization to phagophore assembly site"/>
    <property type="evidence" value="ECO:0007669"/>
    <property type="project" value="UniProtKB-ARBA"/>
</dbReference>
<dbReference type="Gene3D" id="2.130.10.10">
    <property type="entry name" value="YVTN repeat-like/Quinoprotein amine dehydrogenase"/>
    <property type="match status" value="1"/>
</dbReference>
<evidence type="ECO:0000256" key="4">
    <source>
        <dbReference type="ARBA" id="ARBA00022737"/>
    </source>
</evidence>
<sequence>MNLVKESGETGASHLLFATFNQDYADKKDARKPAEAGQLSTHQTLLVGTKSGYKIFGLSNVDKLEQIYESTATEDVCIVESAFSSSLVALVSLRAPQKLTVFHTKRATELCSYLYSRRILAVKMNRQRLVVCLEDSLYIYNTGDQGLMHVIRETPPNPAGLCALSENNYLAFPGSTTGEVHVFDSFNLGAAGRVLAHRSSLAALALDARGTMLATASERGTIIRVFSVPEGQSLFEFRRGIKRCVDIYSLAFSTDSAFLCSSSNTETVHIFKLQTEKDKRLTTPNTWAGYLGSMLGAPTGYWPSMVTDIFSLTRAFATVHLPVCGLRNVCSLATIQKVPQVLVGTSDGCLYIYNLDPREGGECTLKEQHRFDGDP</sequence>
<evidence type="ECO:0000256" key="9">
    <source>
        <dbReference type="ARBA" id="ARBA00056098"/>
    </source>
</evidence>
<dbReference type="GO" id="GO:0034045">
    <property type="term" value="C:phagophore assembly site membrane"/>
    <property type="evidence" value="ECO:0007669"/>
    <property type="project" value="UniProtKB-SubCell"/>
</dbReference>
<keyword evidence="7" id="KW-0472">Membrane</keyword>
<dbReference type="InterPro" id="IPR036322">
    <property type="entry name" value="WD40_repeat_dom_sf"/>
</dbReference>
<evidence type="ECO:0000256" key="5">
    <source>
        <dbReference type="ARBA" id="ARBA00023006"/>
    </source>
</evidence>
<keyword evidence="3" id="KW-0853">WD repeat</keyword>
<evidence type="ECO:0000313" key="12">
    <source>
        <dbReference type="Proteomes" id="UP000700334"/>
    </source>
</evidence>
<comment type="subcellular location">
    <subcellularLocation>
        <location evidence="1">Preautophagosomal structure membrane</location>
        <topology evidence="1">Peripheral membrane protein</topology>
        <orientation evidence="1">Cytoplasmic side</orientation>
    </subcellularLocation>
</comment>
<dbReference type="InterPro" id="IPR001680">
    <property type="entry name" value="WD40_rpt"/>
</dbReference>
<evidence type="ECO:0000256" key="1">
    <source>
        <dbReference type="ARBA" id="ARBA00004106"/>
    </source>
</evidence>
<name>A0A8J6DNX0_GALPY</name>
<evidence type="ECO:0000256" key="8">
    <source>
        <dbReference type="ARBA" id="ARBA00025740"/>
    </source>
</evidence>
<evidence type="ECO:0000256" key="3">
    <source>
        <dbReference type="ARBA" id="ARBA00022574"/>
    </source>
</evidence>
<dbReference type="Pfam" id="PF21032">
    <property type="entry name" value="PROPPIN"/>
    <property type="match status" value="1"/>
</dbReference>
<dbReference type="FunFam" id="2.130.10.10:FF:000145">
    <property type="entry name" value="WD repeat domain phosphoinositide-interacting protein 2"/>
    <property type="match status" value="1"/>
</dbReference>
<dbReference type="OrthoDB" id="1667587at2759"/>